<dbReference type="EMBL" id="DNZF01000243">
    <property type="protein sequence ID" value="HBK54489.1"/>
    <property type="molecule type" value="Genomic_DNA"/>
</dbReference>
<dbReference type="AlphaFoldDB" id="A0A354YZ55"/>
<dbReference type="RefSeq" id="WP_276623847.1">
    <property type="nucleotide sequence ID" value="NZ_DCDX01000126.1"/>
</dbReference>
<organism evidence="1 2">
    <name type="scientific">Syntrophomonas wolfei</name>
    <dbReference type="NCBI Taxonomy" id="863"/>
    <lineage>
        <taxon>Bacteria</taxon>
        <taxon>Bacillati</taxon>
        <taxon>Bacillota</taxon>
        <taxon>Clostridia</taxon>
        <taxon>Eubacteriales</taxon>
        <taxon>Syntrophomonadaceae</taxon>
        <taxon>Syntrophomonas</taxon>
    </lineage>
</organism>
<name>A0A354YZ55_9FIRM</name>
<gene>
    <name evidence="1" type="ORF">DDZ44_11185</name>
</gene>
<proteinExistence type="predicted"/>
<sequence length="60" mass="6724">MRRAMMSVGLCALCLLLVSVYMLGCSDKSSNNIEKELPETRTITDQYGRQVEISAEVNRV</sequence>
<protein>
    <submittedName>
        <fullName evidence="1">Uncharacterized protein</fullName>
    </submittedName>
</protein>
<dbReference type="Proteomes" id="UP000263273">
    <property type="component" value="Unassembled WGS sequence"/>
</dbReference>
<evidence type="ECO:0000313" key="1">
    <source>
        <dbReference type="EMBL" id="HBK54489.1"/>
    </source>
</evidence>
<evidence type="ECO:0000313" key="2">
    <source>
        <dbReference type="Proteomes" id="UP000263273"/>
    </source>
</evidence>
<accession>A0A354YZ55</accession>
<dbReference type="STRING" id="378794.GCA_001570625_01606"/>
<reference evidence="1 2" key="1">
    <citation type="journal article" date="2018" name="Nat. Biotechnol.">
        <title>A standardized bacterial taxonomy based on genome phylogeny substantially revises the tree of life.</title>
        <authorList>
            <person name="Parks D.H."/>
            <person name="Chuvochina M."/>
            <person name="Waite D.W."/>
            <person name="Rinke C."/>
            <person name="Skarshewski A."/>
            <person name="Chaumeil P.A."/>
            <person name="Hugenholtz P."/>
        </authorList>
    </citation>
    <scope>NUCLEOTIDE SEQUENCE [LARGE SCALE GENOMIC DNA]</scope>
    <source>
        <strain evidence="1">UBA10948</strain>
    </source>
</reference>
<comment type="caution">
    <text evidence="1">The sequence shown here is derived from an EMBL/GenBank/DDBJ whole genome shotgun (WGS) entry which is preliminary data.</text>
</comment>